<name>A0A9W5IQN0_NEISU</name>
<comment type="caution">
    <text evidence="2">The sequence shown here is derived from an EMBL/GenBank/DDBJ whole genome shotgun (WGS) entry which is preliminary data.</text>
</comment>
<dbReference type="AlphaFoldDB" id="A0A9W5IQN0"/>
<dbReference type="EMBL" id="ACEO02000007">
    <property type="protein sequence ID" value="EFC51943.1"/>
    <property type="molecule type" value="Genomic_DNA"/>
</dbReference>
<feature type="transmembrane region" description="Helical" evidence="1">
    <location>
        <begin position="94"/>
        <end position="117"/>
    </location>
</feature>
<protein>
    <recommendedName>
        <fullName evidence="4">Integral membrane protein</fullName>
    </recommendedName>
</protein>
<reference evidence="2 3" key="1">
    <citation type="submission" date="2010-01" db="EMBL/GenBank/DDBJ databases">
        <authorList>
            <person name="Weinstock G."/>
            <person name="Sodergren E."/>
            <person name="Clifton S."/>
            <person name="Fulton L."/>
            <person name="Fulton B."/>
            <person name="Courtney L."/>
            <person name="Fronick C."/>
            <person name="Harrison M."/>
            <person name="Strong C."/>
            <person name="Farmer C."/>
            <person name="Delahaunty K."/>
            <person name="Markovic C."/>
            <person name="Hall O."/>
            <person name="Minx P."/>
            <person name="Tomlinson C."/>
            <person name="Mitreva M."/>
            <person name="Nelson J."/>
            <person name="Hou S."/>
            <person name="Wollam A."/>
            <person name="Pepin K.H."/>
            <person name="Johnson M."/>
            <person name="Bhonagiri V."/>
            <person name="Nash W.E."/>
            <person name="Warren W."/>
            <person name="Chinwalla A."/>
            <person name="Mardis E.R."/>
            <person name="Wilson R.K."/>
        </authorList>
    </citation>
    <scope>NUCLEOTIDE SEQUENCE [LARGE SCALE GENOMIC DNA]</scope>
    <source>
        <strain evidence="2 3">NJ9703</strain>
    </source>
</reference>
<keyword evidence="1" id="KW-0812">Transmembrane</keyword>
<evidence type="ECO:0008006" key="4">
    <source>
        <dbReference type="Google" id="ProtNLM"/>
    </source>
</evidence>
<evidence type="ECO:0000313" key="2">
    <source>
        <dbReference type="EMBL" id="EFC51943.1"/>
    </source>
</evidence>
<feature type="transmembrane region" description="Helical" evidence="1">
    <location>
        <begin position="129"/>
        <end position="145"/>
    </location>
</feature>
<evidence type="ECO:0000313" key="3">
    <source>
        <dbReference type="Proteomes" id="UP000004621"/>
    </source>
</evidence>
<feature type="transmembrane region" description="Helical" evidence="1">
    <location>
        <begin position="12"/>
        <end position="35"/>
    </location>
</feature>
<organism evidence="2 3">
    <name type="scientific">Neisseria subflava NJ9703</name>
    <dbReference type="NCBI Taxonomy" id="546268"/>
    <lineage>
        <taxon>Bacteria</taxon>
        <taxon>Pseudomonadati</taxon>
        <taxon>Pseudomonadota</taxon>
        <taxon>Betaproteobacteria</taxon>
        <taxon>Neisseriales</taxon>
        <taxon>Neisseriaceae</taxon>
        <taxon>Neisseria</taxon>
    </lineage>
</organism>
<sequence>MYLTQEKPYRPLLVALMFLTLPLAMILHNIVQIAFSDGQGLLVTVKDGAWAWQSGWQDSVAWFVCGMFAFLNLPIAGGLTKLAYKKMMRRHSRYAIFLAGVAACASAAAGLIFEAILGNAALAGMRGQGVFYYTLSVWIIAMLTLPKQLTRAPEQPIVFHKMKR</sequence>
<gene>
    <name evidence="2" type="ORF">NEISUBOT_04651</name>
</gene>
<proteinExistence type="predicted"/>
<dbReference type="Proteomes" id="UP000004621">
    <property type="component" value="Unassembled WGS sequence"/>
</dbReference>
<feature type="transmembrane region" description="Helical" evidence="1">
    <location>
        <begin position="60"/>
        <end position="82"/>
    </location>
</feature>
<dbReference type="RefSeq" id="WP_003749363.1">
    <property type="nucleotide sequence ID" value="NZ_ACEO02000007.1"/>
</dbReference>
<evidence type="ECO:0000256" key="1">
    <source>
        <dbReference type="SAM" id="Phobius"/>
    </source>
</evidence>
<keyword evidence="1" id="KW-1133">Transmembrane helix</keyword>
<keyword evidence="1" id="KW-0472">Membrane</keyword>
<accession>A0A9W5IQN0</accession>